<dbReference type="OrthoDB" id="6781756at2759"/>
<keyword evidence="2" id="KW-1185">Reference proteome</keyword>
<name>A0A8S1BUU1_ARCPL</name>
<organism evidence="1 2">
    <name type="scientific">Arctia plantaginis</name>
    <name type="common">Wood tiger moth</name>
    <name type="synonym">Phalaena plantaginis</name>
    <dbReference type="NCBI Taxonomy" id="874455"/>
    <lineage>
        <taxon>Eukaryota</taxon>
        <taxon>Metazoa</taxon>
        <taxon>Ecdysozoa</taxon>
        <taxon>Arthropoda</taxon>
        <taxon>Hexapoda</taxon>
        <taxon>Insecta</taxon>
        <taxon>Pterygota</taxon>
        <taxon>Neoptera</taxon>
        <taxon>Endopterygota</taxon>
        <taxon>Lepidoptera</taxon>
        <taxon>Glossata</taxon>
        <taxon>Ditrysia</taxon>
        <taxon>Noctuoidea</taxon>
        <taxon>Erebidae</taxon>
        <taxon>Arctiinae</taxon>
        <taxon>Arctia</taxon>
    </lineage>
</organism>
<protein>
    <submittedName>
        <fullName evidence="1">Uncharacterized protein</fullName>
    </submittedName>
</protein>
<dbReference type="EMBL" id="CADEBC010000958">
    <property type="protein sequence ID" value="CAB3262368.1"/>
    <property type="molecule type" value="Genomic_DNA"/>
</dbReference>
<dbReference type="Proteomes" id="UP000494106">
    <property type="component" value="Unassembled WGS sequence"/>
</dbReference>
<proteinExistence type="predicted"/>
<evidence type="ECO:0000313" key="2">
    <source>
        <dbReference type="Proteomes" id="UP000494106"/>
    </source>
</evidence>
<comment type="caution">
    <text evidence="1">The sequence shown here is derived from an EMBL/GenBank/DDBJ whole genome shotgun (WGS) entry which is preliminary data.</text>
</comment>
<sequence>MGRKDCVYRCLKKRKRDNSAALKKATEVSFVLKTSDSNTTEAKLDLNARVVSGSIITGIGLSNPNEITASMDLPTMPFRLYSKKHDAIPDMWKAAA</sequence>
<dbReference type="AlphaFoldDB" id="A0A8S1BUU1"/>
<evidence type="ECO:0000313" key="1">
    <source>
        <dbReference type="EMBL" id="CAB3262368.1"/>
    </source>
</evidence>
<reference evidence="1 2" key="1">
    <citation type="submission" date="2020-04" db="EMBL/GenBank/DDBJ databases">
        <authorList>
            <person name="Wallbank WR R."/>
            <person name="Pardo Diaz C."/>
            <person name="Kozak K."/>
            <person name="Martin S."/>
            <person name="Jiggins C."/>
            <person name="Moest M."/>
            <person name="Warren A I."/>
            <person name="Byers J.R.P. K."/>
            <person name="Montejo-Kovacevich G."/>
            <person name="Yen C E."/>
        </authorList>
    </citation>
    <scope>NUCLEOTIDE SEQUENCE [LARGE SCALE GENOMIC DNA]</scope>
</reference>
<gene>
    <name evidence="1" type="ORF">APLA_LOCUS18354</name>
</gene>
<accession>A0A8S1BUU1</accession>